<organism evidence="3 4">
    <name type="scientific">Mycolicibacterium fluoranthenivorans</name>
    <dbReference type="NCBI Taxonomy" id="258505"/>
    <lineage>
        <taxon>Bacteria</taxon>
        <taxon>Bacillati</taxon>
        <taxon>Actinomycetota</taxon>
        <taxon>Actinomycetes</taxon>
        <taxon>Mycobacteriales</taxon>
        <taxon>Mycobacteriaceae</taxon>
        <taxon>Mycolicibacterium</taxon>
    </lineage>
</organism>
<evidence type="ECO:0000313" key="5">
    <source>
        <dbReference type="Proteomes" id="UP000547444"/>
    </source>
</evidence>
<sequence>MKSIRVQGPFLSDAERKAAATGYTGPAADTSKLLGKWEPAEGRKFRPSPIFAALQGKHIYAGTVDPAVVAHRRKRNKAARRSRRINRLAGAR</sequence>
<reference evidence="2 5" key="3">
    <citation type="submission" date="2020-03" db="EMBL/GenBank/DDBJ databases">
        <title>Sequencing the genomes of 1000 actinobacteria strains.</title>
        <authorList>
            <person name="Klenk H.-P."/>
        </authorList>
    </citation>
    <scope>NUCLEOTIDE SEQUENCE [LARGE SCALE GENOMIC DNA]</scope>
    <source>
        <strain evidence="2 5">DSM 44556</strain>
    </source>
</reference>
<gene>
    <name evidence="2" type="ORF">FHU31_005101</name>
    <name evidence="3" type="ORF">SAMN02799620_06349</name>
</gene>
<reference evidence="4" key="1">
    <citation type="submission" date="2016-10" db="EMBL/GenBank/DDBJ databases">
        <authorList>
            <person name="Varghese N."/>
            <person name="Submissions S."/>
        </authorList>
    </citation>
    <scope>NUCLEOTIDE SEQUENCE [LARGE SCALE GENOMIC DNA]</scope>
    <source>
        <strain evidence="4">UNC267MFSha1.1M11</strain>
    </source>
</reference>
<dbReference type="Proteomes" id="UP000547444">
    <property type="component" value="Unassembled WGS sequence"/>
</dbReference>
<evidence type="ECO:0000313" key="2">
    <source>
        <dbReference type="EMBL" id="NIH98095.1"/>
    </source>
</evidence>
<name>A0A1G4X2L6_9MYCO</name>
<reference evidence="3" key="2">
    <citation type="submission" date="2016-10" db="EMBL/GenBank/DDBJ databases">
        <authorList>
            <person name="de Groot N.N."/>
        </authorList>
    </citation>
    <scope>NUCLEOTIDE SEQUENCE [LARGE SCALE GENOMIC DNA]</scope>
    <source>
        <strain evidence="3">UNC267MFSha1.1M11</strain>
    </source>
</reference>
<dbReference type="STRING" id="1502745.SAMN02799620_06349"/>
<accession>A0A1G4X2L6</accession>
<dbReference type="EMBL" id="JAANOW010000003">
    <property type="protein sequence ID" value="NIH98095.1"/>
    <property type="molecule type" value="Genomic_DNA"/>
</dbReference>
<protein>
    <submittedName>
        <fullName evidence="3">Uncharacterized protein</fullName>
    </submittedName>
</protein>
<evidence type="ECO:0000313" key="4">
    <source>
        <dbReference type="Proteomes" id="UP000199707"/>
    </source>
</evidence>
<feature type="compositionally biased region" description="Basic residues" evidence="1">
    <location>
        <begin position="71"/>
        <end position="86"/>
    </location>
</feature>
<keyword evidence="5" id="KW-1185">Reference proteome</keyword>
<dbReference type="RefSeq" id="WP_090364893.1">
    <property type="nucleotide sequence ID" value="NZ_FMUB01000025.1"/>
</dbReference>
<evidence type="ECO:0000313" key="3">
    <source>
        <dbReference type="EMBL" id="SCX34482.1"/>
    </source>
</evidence>
<proteinExistence type="predicted"/>
<dbReference type="Proteomes" id="UP000199707">
    <property type="component" value="Unassembled WGS sequence"/>
</dbReference>
<dbReference type="EMBL" id="FMUB01000025">
    <property type="protein sequence ID" value="SCX34482.1"/>
    <property type="molecule type" value="Genomic_DNA"/>
</dbReference>
<dbReference type="AlphaFoldDB" id="A0A1G4X2L6"/>
<feature type="region of interest" description="Disordered" evidence="1">
    <location>
        <begin position="71"/>
        <end position="92"/>
    </location>
</feature>
<evidence type="ECO:0000256" key="1">
    <source>
        <dbReference type="SAM" id="MobiDB-lite"/>
    </source>
</evidence>